<keyword evidence="3" id="KW-1185">Reference proteome</keyword>
<keyword evidence="1" id="KW-1133">Transmembrane helix</keyword>
<gene>
    <name evidence="2" type="ORF">TorRG33x02_013560</name>
</gene>
<sequence>MIFSPACKSGFGGLYSTRVSNELSAGNPKVACLAFSVVMFLTISQAIVVS</sequence>
<dbReference type="InParanoid" id="A0A2P5FZT4"/>
<organism evidence="2 3">
    <name type="scientific">Trema orientale</name>
    <name type="common">Charcoal tree</name>
    <name type="synonym">Celtis orientalis</name>
    <dbReference type="NCBI Taxonomy" id="63057"/>
    <lineage>
        <taxon>Eukaryota</taxon>
        <taxon>Viridiplantae</taxon>
        <taxon>Streptophyta</taxon>
        <taxon>Embryophyta</taxon>
        <taxon>Tracheophyta</taxon>
        <taxon>Spermatophyta</taxon>
        <taxon>Magnoliopsida</taxon>
        <taxon>eudicotyledons</taxon>
        <taxon>Gunneridae</taxon>
        <taxon>Pentapetalae</taxon>
        <taxon>rosids</taxon>
        <taxon>fabids</taxon>
        <taxon>Rosales</taxon>
        <taxon>Cannabaceae</taxon>
        <taxon>Trema</taxon>
    </lineage>
</organism>
<proteinExistence type="predicted"/>
<name>A0A2P5FZT4_TREOI</name>
<feature type="transmembrane region" description="Helical" evidence="1">
    <location>
        <begin position="30"/>
        <end position="49"/>
    </location>
</feature>
<accession>A0A2P5FZT4</accession>
<evidence type="ECO:0000313" key="2">
    <source>
        <dbReference type="EMBL" id="POO03295.1"/>
    </source>
</evidence>
<comment type="caution">
    <text evidence="2">The sequence shown here is derived from an EMBL/GenBank/DDBJ whole genome shotgun (WGS) entry which is preliminary data.</text>
</comment>
<evidence type="ECO:0000256" key="1">
    <source>
        <dbReference type="SAM" id="Phobius"/>
    </source>
</evidence>
<feature type="non-terminal residue" evidence="2">
    <location>
        <position position="50"/>
    </location>
</feature>
<dbReference type="Proteomes" id="UP000237000">
    <property type="component" value="Unassembled WGS sequence"/>
</dbReference>
<keyword evidence="1" id="KW-0472">Membrane</keyword>
<dbReference type="OrthoDB" id="2126698at2759"/>
<evidence type="ECO:0000313" key="3">
    <source>
        <dbReference type="Proteomes" id="UP000237000"/>
    </source>
</evidence>
<dbReference type="EMBL" id="JXTC01000003">
    <property type="protein sequence ID" value="POO03295.1"/>
    <property type="molecule type" value="Genomic_DNA"/>
</dbReference>
<keyword evidence="1" id="KW-0812">Transmembrane</keyword>
<protein>
    <submittedName>
        <fullName evidence="2">Uncharacterized protein</fullName>
    </submittedName>
</protein>
<reference evidence="3" key="1">
    <citation type="submission" date="2016-06" db="EMBL/GenBank/DDBJ databases">
        <title>Parallel loss of symbiosis genes in relatives of nitrogen-fixing non-legume Parasponia.</title>
        <authorList>
            <person name="Van Velzen R."/>
            <person name="Holmer R."/>
            <person name="Bu F."/>
            <person name="Rutten L."/>
            <person name="Van Zeijl A."/>
            <person name="Liu W."/>
            <person name="Santuari L."/>
            <person name="Cao Q."/>
            <person name="Sharma T."/>
            <person name="Shen D."/>
            <person name="Roswanjaya Y."/>
            <person name="Wardhani T."/>
            <person name="Kalhor M.S."/>
            <person name="Jansen J."/>
            <person name="Van den Hoogen J."/>
            <person name="Gungor B."/>
            <person name="Hartog M."/>
            <person name="Hontelez J."/>
            <person name="Verver J."/>
            <person name="Yang W.-C."/>
            <person name="Schijlen E."/>
            <person name="Repin R."/>
            <person name="Schilthuizen M."/>
            <person name="Schranz E."/>
            <person name="Heidstra R."/>
            <person name="Miyata K."/>
            <person name="Fedorova E."/>
            <person name="Kohlen W."/>
            <person name="Bisseling T."/>
            <person name="Smit S."/>
            <person name="Geurts R."/>
        </authorList>
    </citation>
    <scope>NUCLEOTIDE SEQUENCE [LARGE SCALE GENOMIC DNA]</scope>
    <source>
        <strain evidence="3">cv. RG33-2</strain>
    </source>
</reference>
<dbReference type="AlphaFoldDB" id="A0A2P5FZT4"/>